<evidence type="ECO:0000256" key="6">
    <source>
        <dbReference type="ARBA" id="ARBA00023186"/>
    </source>
</evidence>
<keyword evidence="6" id="KW-0143">Chaperone</keyword>
<evidence type="ECO:0000256" key="4">
    <source>
        <dbReference type="ARBA" id="ARBA00022490"/>
    </source>
</evidence>
<dbReference type="PANTHER" id="PTHR47861">
    <property type="entry name" value="FKBP-TYPE PEPTIDYL-PROLYL CIS-TRANS ISOMERASE SLYD"/>
    <property type="match status" value="1"/>
</dbReference>
<evidence type="ECO:0000256" key="3">
    <source>
        <dbReference type="ARBA" id="ARBA00006577"/>
    </source>
</evidence>
<comment type="caution">
    <text evidence="12">The sequence shown here is derived from an EMBL/GenBank/DDBJ whole genome shotgun (WGS) entry which is preliminary data.</text>
</comment>
<gene>
    <name evidence="12" type="ORF">H7313_08920</name>
</gene>
<dbReference type="EC" id="5.2.1.8" evidence="10"/>
<comment type="similarity">
    <text evidence="3 10">Belongs to the FKBP-type PPIase family.</text>
</comment>
<evidence type="ECO:0000256" key="1">
    <source>
        <dbReference type="ARBA" id="ARBA00000971"/>
    </source>
</evidence>
<evidence type="ECO:0000259" key="11">
    <source>
        <dbReference type="PROSITE" id="PS50059"/>
    </source>
</evidence>
<dbReference type="EMBL" id="JACMSE010000005">
    <property type="protein sequence ID" value="MBC2889464.1"/>
    <property type="molecule type" value="Genomic_DNA"/>
</dbReference>
<evidence type="ECO:0000256" key="7">
    <source>
        <dbReference type="ARBA" id="ARBA00023235"/>
    </source>
</evidence>
<organism evidence="12 13">
    <name type="scientific">Gordonibacter massiliensis</name>
    <name type="common">ex Traore et al. 2017</name>
    <dbReference type="NCBI Taxonomy" id="1841863"/>
    <lineage>
        <taxon>Bacteria</taxon>
        <taxon>Bacillati</taxon>
        <taxon>Actinomycetota</taxon>
        <taxon>Coriobacteriia</taxon>
        <taxon>Eggerthellales</taxon>
        <taxon>Eggerthellaceae</taxon>
        <taxon>Gordonibacter</taxon>
    </lineage>
</organism>
<proteinExistence type="inferred from homology"/>
<name>A0A842JDG5_9ACTN</name>
<dbReference type="SUPFAM" id="SSF54534">
    <property type="entry name" value="FKBP-like"/>
    <property type="match status" value="1"/>
</dbReference>
<dbReference type="Gene3D" id="3.10.50.40">
    <property type="match status" value="1"/>
</dbReference>
<dbReference type="InterPro" id="IPR046357">
    <property type="entry name" value="PPIase_dom_sf"/>
</dbReference>
<evidence type="ECO:0000256" key="5">
    <source>
        <dbReference type="ARBA" id="ARBA00023110"/>
    </source>
</evidence>
<keyword evidence="13" id="KW-1185">Reference proteome</keyword>
<comment type="subcellular location">
    <subcellularLocation>
        <location evidence="2">Cytoplasm</location>
    </subcellularLocation>
</comment>
<evidence type="ECO:0000256" key="9">
    <source>
        <dbReference type="PROSITE-ProRule" id="PRU00277"/>
    </source>
</evidence>
<reference evidence="12 13" key="1">
    <citation type="submission" date="2020-08" db="EMBL/GenBank/DDBJ databases">
        <authorList>
            <person name="Liu C."/>
            <person name="Sun Q."/>
        </authorList>
    </citation>
    <scope>NUCLEOTIDE SEQUENCE [LARGE SCALE GENOMIC DNA]</scope>
    <source>
        <strain evidence="12 13">N22</strain>
    </source>
</reference>
<dbReference type="PROSITE" id="PS50059">
    <property type="entry name" value="FKBP_PPIASE"/>
    <property type="match status" value="1"/>
</dbReference>
<sequence>MRAERRDTVKIFDRAGRTAYIRYRGGVAGERPHDDRSQGEPLAVRIGAHRVPKGVERALDVLEVGESCTLVIPPEEGYGEADPKLVRWYPRSVLDHGYDMKEGTMVMWQSADGLAAKPASIVDATKDAVKIDLNHPYAGKTLEYWVELVDLK</sequence>
<dbReference type="Proteomes" id="UP000587396">
    <property type="component" value="Unassembled WGS sequence"/>
</dbReference>
<dbReference type="AlphaFoldDB" id="A0A842JDG5"/>
<evidence type="ECO:0000313" key="13">
    <source>
        <dbReference type="Proteomes" id="UP000587396"/>
    </source>
</evidence>
<dbReference type="GO" id="GO:0042026">
    <property type="term" value="P:protein refolding"/>
    <property type="evidence" value="ECO:0007669"/>
    <property type="project" value="UniProtKB-ARBA"/>
</dbReference>
<comment type="catalytic activity">
    <reaction evidence="1 9 10">
        <text>[protein]-peptidylproline (omega=180) = [protein]-peptidylproline (omega=0)</text>
        <dbReference type="Rhea" id="RHEA:16237"/>
        <dbReference type="Rhea" id="RHEA-COMP:10747"/>
        <dbReference type="Rhea" id="RHEA-COMP:10748"/>
        <dbReference type="ChEBI" id="CHEBI:83833"/>
        <dbReference type="ChEBI" id="CHEBI:83834"/>
        <dbReference type="EC" id="5.2.1.8"/>
    </reaction>
</comment>
<keyword evidence="7 9" id="KW-0413">Isomerase</keyword>
<dbReference type="RefSeq" id="WP_185905281.1">
    <property type="nucleotide sequence ID" value="NZ_JACMSE010000005.1"/>
</dbReference>
<evidence type="ECO:0000256" key="10">
    <source>
        <dbReference type="RuleBase" id="RU003915"/>
    </source>
</evidence>
<keyword evidence="4" id="KW-0963">Cytoplasm</keyword>
<dbReference type="GO" id="GO:0003755">
    <property type="term" value="F:peptidyl-prolyl cis-trans isomerase activity"/>
    <property type="evidence" value="ECO:0007669"/>
    <property type="project" value="UniProtKB-UniRule"/>
</dbReference>
<comment type="function">
    <text evidence="8">Also involved in hydrogenase metallocenter assembly, probably by participating in the nickel insertion step. This function in hydrogenase biosynthesis requires chaperone activity and the presence of the metal-binding domain, but not PPIase activity.</text>
</comment>
<keyword evidence="5 9" id="KW-0697">Rotamase</keyword>
<protein>
    <recommendedName>
        <fullName evidence="10">Peptidyl-prolyl cis-trans isomerase</fullName>
        <ecNumber evidence="10">5.2.1.8</ecNumber>
    </recommendedName>
</protein>
<dbReference type="InterPro" id="IPR001179">
    <property type="entry name" value="PPIase_FKBP_dom"/>
</dbReference>
<dbReference type="Pfam" id="PF00254">
    <property type="entry name" value="FKBP_C"/>
    <property type="match status" value="1"/>
</dbReference>
<evidence type="ECO:0000256" key="2">
    <source>
        <dbReference type="ARBA" id="ARBA00004496"/>
    </source>
</evidence>
<evidence type="ECO:0000256" key="8">
    <source>
        <dbReference type="ARBA" id="ARBA00037071"/>
    </source>
</evidence>
<dbReference type="GO" id="GO:0005737">
    <property type="term" value="C:cytoplasm"/>
    <property type="evidence" value="ECO:0007669"/>
    <property type="project" value="UniProtKB-SubCell"/>
</dbReference>
<dbReference type="PANTHER" id="PTHR47861:SF3">
    <property type="entry name" value="FKBP-TYPE PEPTIDYL-PROLYL CIS-TRANS ISOMERASE SLYD"/>
    <property type="match status" value="1"/>
</dbReference>
<evidence type="ECO:0000313" key="12">
    <source>
        <dbReference type="EMBL" id="MBC2889464.1"/>
    </source>
</evidence>
<feature type="domain" description="PPIase FKBP-type" evidence="11">
    <location>
        <begin position="16"/>
        <end position="104"/>
    </location>
</feature>
<accession>A0A842JDG5</accession>